<evidence type="ECO:0000313" key="2">
    <source>
        <dbReference type="Proteomes" id="UP000662873"/>
    </source>
</evidence>
<dbReference type="KEGG" id="npy:NPRO_13160"/>
<evidence type="ECO:0000313" key="1">
    <source>
        <dbReference type="EMBL" id="BBO23721.1"/>
    </source>
</evidence>
<name>A0A809S9L6_9BACT</name>
<reference evidence="1" key="1">
    <citation type="journal article" name="DNA Res.">
        <title>The physiological potential of anammox bacteria as revealed by their core genome structure.</title>
        <authorList>
            <person name="Okubo T."/>
            <person name="Toyoda A."/>
            <person name="Fukuhara K."/>
            <person name="Uchiyama I."/>
            <person name="Harigaya Y."/>
            <person name="Kuroiwa M."/>
            <person name="Suzuki T."/>
            <person name="Murakami Y."/>
            <person name="Suwa Y."/>
            <person name="Takami H."/>
        </authorList>
    </citation>
    <scope>NUCLEOTIDE SEQUENCE</scope>
    <source>
        <strain evidence="1">317325-2</strain>
    </source>
</reference>
<gene>
    <name evidence="1" type="ORF">NPRO_13160</name>
</gene>
<protein>
    <recommendedName>
        <fullName evidence="3">DUF2961 domain-containing protein</fullName>
    </recommendedName>
</protein>
<dbReference type="InterPro" id="IPR021345">
    <property type="entry name" value="DUF2961"/>
</dbReference>
<proteinExistence type="predicted"/>
<evidence type="ECO:0008006" key="3">
    <source>
        <dbReference type="Google" id="ProtNLM"/>
    </source>
</evidence>
<dbReference type="Gene3D" id="2.60.120.1390">
    <property type="match status" value="2"/>
</dbReference>
<dbReference type="Gene3D" id="2.60.120.260">
    <property type="entry name" value="Galactose-binding domain-like"/>
    <property type="match status" value="1"/>
</dbReference>
<sequence>MGLLAAAQAFPVDVRSLLQEMPDLFRLTRRANPSYTTSQASSYDRASKNPQTEWFTNNDWGQFLRVEEVGGRKEYVMADLKGPGAVVRIWSANPVGVVRFYFDGQSAPAFVANLGDLLNGKVAPFGSPYAYMAARGTNLYFPFPYAKSLKITVDDSAGENVKRLYYHVNYRTYPGGTQVKTFSREQLGDLMDLIQQTAKRLRDPEPPAMIAREQAGRTTLLPKQPVEILRGSGNAAVAELRIRLKSSQPAPEDVAWDDPRALQQVTRHVRIVAEFDGERCIDAPVADFFGQVAGLAPFATLPLETTADGWMVCRFMMPWGKSASIRLENLGTAIVSAEFDYKVAHYRWGSESMHFHAQWASDTTFTRPMRDMEFLKVQGEGRFVGASLHIANPVPTWWGEGDEKVFVDGEAFPSTFGTGTEDYFGYAWGSPQLFQEAYHAQPRCDGPGTQGHSTVMRFHVFDDIPYKKSIQFDIELWHWAEVEVEFDRMAYWYARPGGSQARQTDPKQLSLVHIAKPEPVKGALEGESMKVIERTGGVTETQDFGDLSNGKQLWWRDGKVGDKLVLEFPVAEDGEYGVVGNFCIAPDYGRHWITIEGQRIAQPMEFYSSGLSWQVRSLGRFKLKKGTARLTIEVEGKHASAVARYMFGLDYLLLKK</sequence>
<dbReference type="AlphaFoldDB" id="A0A809S9L6"/>
<accession>A0A809S9L6</accession>
<dbReference type="Proteomes" id="UP000662873">
    <property type="component" value="Chromosome"/>
</dbReference>
<dbReference type="EMBL" id="AP021858">
    <property type="protein sequence ID" value="BBO23721.1"/>
    <property type="molecule type" value="Genomic_DNA"/>
</dbReference>
<organism evidence="1 2">
    <name type="scientific">Candidatus Nitrosymbiomonas proteolyticus</name>
    <dbReference type="NCBI Taxonomy" id="2608984"/>
    <lineage>
        <taxon>Bacteria</taxon>
        <taxon>Bacillati</taxon>
        <taxon>Armatimonadota</taxon>
        <taxon>Armatimonadota incertae sedis</taxon>
        <taxon>Candidatus Nitrosymbiomonas</taxon>
    </lineage>
</organism>
<dbReference type="Pfam" id="PF11175">
    <property type="entry name" value="DUF2961"/>
    <property type="match status" value="2"/>
</dbReference>